<reference evidence="11" key="1">
    <citation type="journal article" date="2019" name="Int. J. Syst. Evol. Microbiol.">
        <title>The Global Catalogue of Microorganisms (GCM) 10K type strain sequencing project: providing services to taxonomists for standard genome sequencing and annotation.</title>
        <authorList>
            <consortium name="The Broad Institute Genomics Platform"/>
            <consortium name="The Broad Institute Genome Sequencing Center for Infectious Disease"/>
            <person name="Wu L."/>
            <person name="Ma J."/>
        </authorList>
    </citation>
    <scope>NUCLEOTIDE SEQUENCE [LARGE SCALE GENOMIC DNA]</scope>
    <source>
        <strain evidence="11">JCM 16378</strain>
    </source>
</reference>
<evidence type="ECO:0000256" key="8">
    <source>
        <dbReference type="SAM" id="Phobius"/>
    </source>
</evidence>
<gene>
    <name evidence="10" type="ORF">GCM10009867_22280</name>
</gene>
<keyword evidence="4" id="KW-1003">Cell membrane</keyword>
<evidence type="ECO:0000256" key="4">
    <source>
        <dbReference type="ARBA" id="ARBA00022475"/>
    </source>
</evidence>
<sequence>MSERARTLSPLDGVDDVQLEVVDISGLKPVGQRVSLGAYVHQLWKRRYFIWADSRARAFAGNRDTLLGRFWLVGKPVLDGFTYFLIFGVLLGTARGVENYIGFLLIGVFMFSFTSGSLNGGATVMIAGKNLIRAFSFPRASIPLALALRQAISMFPVVITMLIMIMVIPPHAKVTWLWALFPLVFLLQLSFNTGLILYAARLTSALPDLRMIIGFASRFWMYGSGVMYSIERWVTHPKALAAMELNPAFCVLEISRDLLLYGVMPDIKLWLTLTAWAVVTPILGFLYFWQGEEEYGRE</sequence>
<feature type="transmembrane region" description="Helical" evidence="8">
    <location>
        <begin position="100"/>
        <end position="126"/>
    </location>
</feature>
<dbReference type="PANTHER" id="PTHR30413:SF8">
    <property type="entry name" value="TRANSPORT PERMEASE PROTEIN"/>
    <property type="match status" value="1"/>
</dbReference>
<feature type="transmembrane region" description="Helical" evidence="8">
    <location>
        <begin position="77"/>
        <end position="94"/>
    </location>
</feature>
<comment type="similarity">
    <text evidence="2">Belongs to the ABC-2 integral membrane protein family.</text>
</comment>
<keyword evidence="6 8" id="KW-1133">Transmembrane helix</keyword>
<comment type="caution">
    <text evidence="10">The sequence shown here is derived from an EMBL/GenBank/DDBJ whole genome shotgun (WGS) entry which is preliminary data.</text>
</comment>
<dbReference type="PANTHER" id="PTHR30413">
    <property type="entry name" value="INNER MEMBRANE TRANSPORT PERMEASE"/>
    <property type="match status" value="1"/>
</dbReference>
<keyword evidence="3" id="KW-0813">Transport</keyword>
<evidence type="ECO:0000313" key="10">
    <source>
        <dbReference type="EMBL" id="GAA2736829.1"/>
    </source>
</evidence>
<comment type="subcellular location">
    <subcellularLocation>
        <location evidence="1">Cell inner membrane</location>
        <topology evidence="1">Multi-pass membrane protein</topology>
    </subcellularLocation>
</comment>
<dbReference type="RefSeq" id="WP_344193139.1">
    <property type="nucleotide sequence ID" value="NZ_BAAARN010000001.1"/>
</dbReference>
<protein>
    <submittedName>
        <fullName evidence="10">ABC transporter permease</fullName>
    </submittedName>
</protein>
<proteinExistence type="inferred from homology"/>
<name>A0ABP6H5X6_9MICO</name>
<feature type="transmembrane region" description="Helical" evidence="8">
    <location>
        <begin position="146"/>
        <end position="169"/>
    </location>
</feature>
<evidence type="ECO:0000313" key="11">
    <source>
        <dbReference type="Proteomes" id="UP001501326"/>
    </source>
</evidence>
<evidence type="ECO:0000256" key="5">
    <source>
        <dbReference type="ARBA" id="ARBA00022692"/>
    </source>
</evidence>
<evidence type="ECO:0000256" key="2">
    <source>
        <dbReference type="ARBA" id="ARBA00007783"/>
    </source>
</evidence>
<accession>A0ABP6H5X6</accession>
<dbReference type="InterPro" id="IPR013525">
    <property type="entry name" value="ABC2_TM"/>
</dbReference>
<keyword evidence="7 8" id="KW-0472">Membrane</keyword>
<evidence type="ECO:0000256" key="7">
    <source>
        <dbReference type="ARBA" id="ARBA00023136"/>
    </source>
</evidence>
<organism evidence="10 11">
    <name type="scientific">Pedococcus aerophilus</name>
    <dbReference type="NCBI Taxonomy" id="436356"/>
    <lineage>
        <taxon>Bacteria</taxon>
        <taxon>Bacillati</taxon>
        <taxon>Actinomycetota</taxon>
        <taxon>Actinomycetes</taxon>
        <taxon>Micrococcales</taxon>
        <taxon>Intrasporangiaceae</taxon>
        <taxon>Pedococcus</taxon>
    </lineage>
</organism>
<evidence type="ECO:0000256" key="6">
    <source>
        <dbReference type="ARBA" id="ARBA00022989"/>
    </source>
</evidence>
<keyword evidence="11" id="KW-1185">Reference proteome</keyword>
<feature type="transmembrane region" description="Helical" evidence="8">
    <location>
        <begin position="269"/>
        <end position="289"/>
    </location>
</feature>
<dbReference type="Pfam" id="PF01061">
    <property type="entry name" value="ABC2_membrane"/>
    <property type="match status" value="1"/>
</dbReference>
<dbReference type="EMBL" id="BAAARN010000001">
    <property type="protein sequence ID" value="GAA2736829.1"/>
    <property type="molecule type" value="Genomic_DNA"/>
</dbReference>
<keyword evidence="5 8" id="KW-0812">Transmembrane</keyword>
<evidence type="ECO:0000256" key="3">
    <source>
        <dbReference type="ARBA" id="ARBA00022448"/>
    </source>
</evidence>
<feature type="transmembrane region" description="Helical" evidence="8">
    <location>
        <begin position="175"/>
        <end position="200"/>
    </location>
</feature>
<evidence type="ECO:0000259" key="9">
    <source>
        <dbReference type="Pfam" id="PF01061"/>
    </source>
</evidence>
<feature type="domain" description="ABC-2 type transporter transmembrane" evidence="9">
    <location>
        <begin position="63"/>
        <end position="258"/>
    </location>
</feature>
<evidence type="ECO:0000256" key="1">
    <source>
        <dbReference type="ARBA" id="ARBA00004429"/>
    </source>
</evidence>
<dbReference type="Proteomes" id="UP001501326">
    <property type="component" value="Unassembled WGS sequence"/>
</dbReference>
<feature type="transmembrane region" description="Helical" evidence="8">
    <location>
        <begin position="212"/>
        <end position="230"/>
    </location>
</feature>